<protein>
    <submittedName>
        <fullName evidence="6">Guanine nucleotide-binding protein subunit beta</fullName>
    </submittedName>
</protein>
<dbReference type="PROSITE" id="PS50294">
    <property type="entry name" value="WD_REPEATS_REGION"/>
    <property type="match status" value="3"/>
</dbReference>
<dbReference type="GO" id="GO:0007165">
    <property type="term" value="P:signal transduction"/>
    <property type="evidence" value="ECO:0007669"/>
    <property type="project" value="UniProtKB-KW"/>
</dbReference>
<dbReference type="InterPro" id="IPR001680">
    <property type="entry name" value="WD40_rpt"/>
</dbReference>
<keyword evidence="2 5" id="KW-0853">WD repeat</keyword>
<dbReference type="OrthoDB" id="10255630at2759"/>
<evidence type="ECO:0000256" key="1">
    <source>
        <dbReference type="ARBA" id="ARBA00009768"/>
    </source>
</evidence>
<dbReference type="PRINTS" id="PR00319">
    <property type="entry name" value="GPROTEINB"/>
</dbReference>
<dbReference type="AlphaFoldDB" id="A0A9P0QN76"/>
<dbReference type="InterPro" id="IPR036322">
    <property type="entry name" value="WD40_repeat_dom_sf"/>
</dbReference>
<dbReference type="CDD" id="cd00200">
    <property type="entry name" value="WD40"/>
    <property type="match status" value="1"/>
</dbReference>
<keyword evidence="7" id="KW-1185">Reference proteome</keyword>
<organism evidence="6 7">
    <name type="scientific">[Candida] railenensis</name>
    <dbReference type="NCBI Taxonomy" id="45579"/>
    <lineage>
        <taxon>Eukaryota</taxon>
        <taxon>Fungi</taxon>
        <taxon>Dikarya</taxon>
        <taxon>Ascomycota</taxon>
        <taxon>Saccharomycotina</taxon>
        <taxon>Pichiomycetes</taxon>
        <taxon>Debaryomycetaceae</taxon>
        <taxon>Kurtzmaniella</taxon>
    </lineage>
</organism>
<evidence type="ECO:0000256" key="2">
    <source>
        <dbReference type="ARBA" id="ARBA00022574"/>
    </source>
</evidence>
<evidence type="ECO:0000313" key="6">
    <source>
        <dbReference type="EMBL" id="CAH2351808.1"/>
    </source>
</evidence>
<dbReference type="PANTHER" id="PTHR19850">
    <property type="entry name" value="GUANINE NUCLEOTIDE-BINDING PROTEIN BETA G PROTEIN BETA"/>
    <property type="match status" value="1"/>
</dbReference>
<gene>
    <name evidence="6" type="ORF">CLIB1423_04S06436</name>
</gene>
<keyword evidence="3" id="KW-0677">Repeat</keyword>
<evidence type="ECO:0000256" key="3">
    <source>
        <dbReference type="ARBA" id="ARBA00022737"/>
    </source>
</evidence>
<dbReference type="InterPro" id="IPR016346">
    <property type="entry name" value="G-protein_beta_1-5"/>
</dbReference>
<feature type="repeat" description="WD" evidence="5">
    <location>
        <begin position="185"/>
        <end position="228"/>
    </location>
</feature>
<feature type="repeat" description="WD" evidence="5">
    <location>
        <begin position="56"/>
        <end position="88"/>
    </location>
</feature>
<dbReference type="InterPro" id="IPR001632">
    <property type="entry name" value="WD40_G-protein_beta-like"/>
</dbReference>
<dbReference type="InterPro" id="IPR020472">
    <property type="entry name" value="WD40_PAC1"/>
</dbReference>
<comment type="similarity">
    <text evidence="1">Belongs to the WD repeat G protein beta family.</text>
</comment>
<dbReference type="PIRSF" id="PIRSF002394">
    <property type="entry name" value="GN-bd_beta"/>
    <property type="match status" value="1"/>
</dbReference>
<dbReference type="SMART" id="SM00320">
    <property type="entry name" value="WD40"/>
    <property type="match status" value="7"/>
</dbReference>
<dbReference type="SUPFAM" id="SSF50978">
    <property type="entry name" value="WD40 repeat-like"/>
    <property type="match status" value="1"/>
</dbReference>
<dbReference type="EMBL" id="CAKXYY010000004">
    <property type="protein sequence ID" value="CAH2351808.1"/>
    <property type="molecule type" value="Genomic_DNA"/>
</dbReference>
<feature type="repeat" description="WD" evidence="5">
    <location>
        <begin position="361"/>
        <end position="394"/>
    </location>
</feature>
<comment type="caution">
    <text evidence="6">The sequence shown here is derived from an EMBL/GenBank/DDBJ whole genome shotgun (WGS) entry which is preliminary data.</text>
</comment>
<dbReference type="InterPro" id="IPR015943">
    <property type="entry name" value="WD40/YVTN_repeat-like_dom_sf"/>
</dbReference>
<evidence type="ECO:0000313" key="7">
    <source>
        <dbReference type="Proteomes" id="UP000837801"/>
    </source>
</evidence>
<dbReference type="Pfam" id="PF00400">
    <property type="entry name" value="WD40"/>
    <property type="match status" value="2"/>
</dbReference>
<dbReference type="Proteomes" id="UP000837801">
    <property type="component" value="Unassembled WGS sequence"/>
</dbReference>
<accession>A0A9P0QN76</accession>
<name>A0A9P0QN76_9ASCO</name>
<dbReference type="PROSITE" id="PS50082">
    <property type="entry name" value="WD_REPEATS_2"/>
    <property type="match status" value="5"/>
</dbReference>
<sequence>MYAEKINNARNKTKLLYNELQNVKLSTQDSTFFDAASSSIPFLRGHSIKLRNYVTLKGHFDKVVDLRWTDDSSGIISLSQDGFIIIWDPVTGYKKHAIPLQNQYSLTCAICPNNRYVASAGLDNACTIYQIHQDNSSNIKAILKGHSAYISDTMFHHNGNYAITGSGDMTCILWDCNRAFKVREFVNHVGDVLCLGANEKFNPNCFASGSADGTIKFWDARQQREAQSFHVSKSDVNTMKMFPGGNSFVTGSDDGVVRLFDLRADCLMAEYSLRDQLESSMYQQPNSPYSENVTNSALQARQNSRGSMNSAESYNRAQANLYTPGVNSVDFSASGRLVFSCYANYGCIIWDLLKGEPVGSLSNHSSKVSKVVTSNDGIGVATASWDSKIKIWTA</sequence>
<feature type="repeat" description="WD" evidence="5">
    <location>
        <begin position="143"/>
        <end position="175"/>
    </location>
</feature>
<reference evidence="6" key="1">
    <citation type="submission" date="2022-03" db="EMBL/GenBank/DDBJ databases">
        <authorList>
            <person name="Legras J.-L."/>
            <person name="Devillers H."/>
            <person name="Grondin C."/>
        </authorList>
    </citation>
    <scope>NUCLEOTIDE SEQUENCE</scope>
    <source>
        <strain evidence="6">CLIB 1423</strain>
    </source>
</reference>
<dbReference type="PRINTS" id="PR00320">
    <property type="entry name" value="GPROTEINBRPT"/>
</dbReference>
<feature type="repeat" description="WD" evidence="5">
    <location>
        <begin position="229"/>
        <end position="270"/>
    </location>
</feature>
<proteinExistence type="inferred from homology"/>
<evidence type="ECO:0000256" key="5">
    <source>
        <dbReference type="PROSITE-ProRule" id="PRU00221"/>
    </source>
</evidence>
<dbReference type="Gene3D" id="2.130.10.10">
    <property type="entry name" value="YVTN repeat-like/Quinoprotein amine dehydrogenase"/>
    <property type="match status" value="2"/>
</dbReference>
<keyword evidence="4" id="KW-0807">Transducer</keyword>
<dbReference type="Pfam" id="PF25391">
    <property type="entry name" value="WD40_Gbeta"/>
    <property type="match status" value="1"/>
</dbReference>
<evidence type="ECO:0000256" key="4">
    <source>
        <dbReference type="ARBA" id="ARBA00023224"/>
    </source>
</evidence>